<proteinExistence type="predicted"/>
<evidence type="ECO:0000256" key="1">
    <source>
        <dbReference type="ARBA" id="ARBA00022614"/>
    </source>
</evidence>
<reference evidence="3" key="1">
    <citation type="submission" date="2023-06" db="EMBL/GenBank/DDBJ databases">
        <authorList>
            <person name="Kurt Z."/>
        </authorList>
    </citation>
    <scope>NUCLEOTIDE SEQUENCE</scope>
</reference>
<keyword evidence="5" id="KW-1185">Reference proteome</keyword>
<dbReference type="Gene3D" id="3.80.10.10">
    <property type="entry name" value="Ribonuclease Inhibitor"/>
    <property type="match status" value="1"/>
</dbReference>
<keyword evidence="1" id="KW-0433">Leucine-rich repeat</keyword>
<dbReference type="AlphaFoldDB" id="A0AA86NME4"/>
<gene>
    <name evidence="3" type="ORF">HINF_LOCUS10285</name>
    <name evidence="4" type="ORF">HINF_LOCUS47020</name>
</gene>
<dbReference type="EMBL" id="CATOUU010000260">
    <property type="protein sequence ID" value="CAI9922640.1"/>
    <property type="molecule type" value="Genomic_DNA"/>
</dbReference>
<name>A0AA86NME4_9EUKA</name>
<evidence type="ECO:0008006" key="6">
    <source>
        <dbReference type="Google" id="ProtNLM"/>
    </source>
</evidence>
<dbReference type="InterPro" id="IPR032675">
    <property type="entry name" value="LRR_dom_sf"/>
</dbReference>
<dbReference type="EMBL" id="CAXDID020000210">
    <property type="protein sequence ID" value="CAL6056430.1"/>
    <property type="molecule type" value="Genomic_DNA"/>
</dbReference>
<evidence type="ECO:0000256" key="2">
    <source>
        <dbReference type="ARBA" id="ARBA00022737"/>
    </source>
</evidence>
<dbReference type="InterPro" id="IPR025875">
    <property type="entry name" value="Leu-rich_rpt_4"/>
</dbReference>
<dbReference type="Proteomes" id="UP001642409">
    <property type="component" value="Unassembled WGS sequence"/>
</dbReference>
<dbReference type="InterPro" id="IPR050836">
    <property type="entry name" value="SDS22/Internalin_LRR"/>
</dbReference>
<dbReference type="PROSITE" id="PS51450">
    <property type="entry name" value="LRR"/>
    <property type="match status" value="3"/>
</dbReference>
<protein>
    <recommendedName>
        <fullName evidence="6">Leucine rich repeat protein</fullName>
    </recommendedName>
</protein>
<evidence type="ECO:0000313" key="4">
    <source>
        <dbReference type="EMBL" id="CAL6056430.1"/>
    </source>
</evidence>
<evidence type="ECO:0000313" key="5">
    <source>
        <dbReference type="Proteomes" id="UP001642409"/>
    </source>
</evidence>
<organism evidence="3">
    <name type="scientific">Hexamita inflata</name>
    <dbReference type="NCBI Taxonomy" id="28002"/>
    <lineage>
        <taxon>Eukaryota</taxon>
        <taxon>Metamonada</taxon>
        <taxon>Diplomonadida</taxon>
        <taxon>Hexamitidae</taxon>
        <taxon>Hexamitinae</taxon>
        <taxon>Hexamita</taxon>
    </lineage>
</organism>
<dbReference type="InterPro" id="IPR001611">
    <property type="entry name" value="Leu-rich_rpt"/>
</dbReference>
<dbReference type="Pfam" id="PF12799">
    <property type="entry name" value="LRR_4"/>
    <property type="match status" value="2"/>
</dbReference>
<evidence type="ECO:0000313" key="3">
    <source>
        <dbReference type="EMBL" id="CAI9922640.1"/>
    </source>
</evidence>
<reference evidence="4 5" key="2">
    <citation type="submission" date="2024-07" db="EMBL/GenBank/DDBJ databases">
        <authorList>
            <person name="Akdeniz Z."/>
        </authorList>
    </citation>
    <scope>NUCLEOTIDE SEQUENCE [LARGE SCALE GENOMIC DNA]</scope>
</reference>
<dbReference type="PANTHER" id="PTHR46652">
    <property type="entry name" value="LEUCINE-RICH REPEAT AND IQ DOMAIN-CONTAINING PROTEIN 1-RELATED"/>
    <property type="match status" value="1"/>
</dbReference>
<accession>A0AA86NME4</accession>
<sequence length="321" mass="37207">MESFKYGFSEKITQYNTKMITKYKKVVQIQSKFIKYCGYTKILSAKLNIQNDPDLQQLGFVEYLKITDLQIKQCQNISLEGLYINTEQITITMCNLAYINGIEQLTSTKHLNLYDNIIINLKPLKFLVNLESLMLAYNSVSVLSPISNLVGLKMLVLENNKLTDIFPLYNLVSLKALNINNNSVIDLNPLRNLKVLQVLSCHSNQIIDVSPLKCHQFKCLDISNNYIKSVKQIQHHNYFEYYEIEDQKTPSKDQVQQCNKIQAINNFQLIQIQQIRCKTNLKVKTKLIQQQTSQLLQNAEIQQNILFYNLIFAFSTDNADQ</sequence>
<keyword evidence="2" id="KW-0677">Repeat</keyword>
<dbReference type="PANTHER" id="PTHR46652:SF3">
    <property type="entry name" value="LEUCINE-RICH REPEAT-CONTAINING PROTEIN 9"/>
    <property type="match status" value="1"/>
</dbReference>
<comment type="caution">
    <text evidence="3">The sequence shown here is derived from an EMBL/GenBank/DDBJ whole genome shotgun (WGS) entry which is preliminary data.</text>
</comment>
<dbReference type="SUPFAM" id="SSF52058">
    <property type="entry name" value="L domain-like"/>
    <property type="match status" value="1"/>
</dbReference>